<evidence type="ECO:0000313" key="2">
    <source>
        <dbReference type="EMBL" id="KAJ7941589.1"/>
    </source>
</evidence>
<organism evidence="2 3">
    <name type="scientific">Quillaja saponaria</name>
    <name type="common">Soap bark tree</name>
    <dbReference type="NCBI Taxonomy" id="32244"/>
    <lineage>
        <taxon>Eukaryota</taxon>
        <taxon>Viridiplantae</taxon>
        <taxon>Streptophyta</taxon>
        <taxon>Embryophyta</taxon>
        <taxon>Tracheophyta</taxon>
        <taxon>Spermatophyta</taxon>
        <taxon>Magnoliopsida</taxon>
        <taxon>eudicotyledons</taxon>
        <taxon>Gunneridae</taxon>
        <taxon>Pentapetalae</taxon>
        <taxon>rosids</taxon>
        <taxon>fabids</taxon>
        <taxon>Fabales</taxon>
        <taxon>Quillajaceae</taxon>
        <taxon>Quillaja</taxon>
    </lineage>
</organism>
<accession>A0AAD7KKS5</accession>
<sequence>MTCCQGAASALDMLPACCHGAASALDMQRACCQGAASAHDMLLACCQHGASGLDMLPWCCHRAASALDMMPWVLPACCHGAASAHDMLPVPMTRCQGAVSAHDMLSRCCQGAVKVLSRCCQGAASAHDMLPVPMTRCQGAVSAHDMLSRCCQGAASAHDMLSSAHDMLSGCCQGAVSAHEVLSRCCQGAASAHDMLPVPMTRCQGAVSAHDMLSRVLPVPMTCCHGAASALDMLPACCHGAASSHDIQPACCQGAASAHDMLPLPLTCCQGAVRVLPVPMTCCQGAASVLPWCCQGTATAPDMLSRVLPLPLTCCQGAVEVLSRCCRGAASAHDMLSRCCQGAASAHDMLPACCWCPRHAARVLPVPMACCQRASMVLVVAVPGRQQALSTGLERYSTTACRGACHRGLLFGPAASRGSREASVRPWTPSTTPQLGGGERRGSGQRCVTPRQTCPRPDGLGRNLRSKTRWFTGFCNSHQVSHFATFFIDARAEISVAESRFRYRFVHCIPRGTVSGTAGACVSIGFPWRALRRGSLCCREAPPPRRKGRPPEQREGRGDGFAGRSVCRAPHDPPRAGALGGATRARASSIRTGLVRRQGAGRPLVGKPCAASESEACRGGPHRAQRAASGQEREDSSSVRRLPWAGVGRRGTIEGLEFRRTGSQHRNRQLASEAVTALGAAMRSRTSVQFGARARSLRARTTETPLTRHHVHKEQPRQPDHDSPTSAGRAMEATGGAVPAPLGMTGKPGNAGVRHRPRVHRRLRPRGARRASPRKARHVSRGRVDPFETST</sequence>
<evidence type="ECO:0000256" key="1">
    <source>
        <dbReference type="SAM" id="MobiDB-lite"/>
    </source>
</evidence>
<dbReference type="Proteomes" id="UP001163823">
    <property type="component" value="Unassembled WGS sequence"/>
</dbReference>
<feature type="compositionally biased region" description="Low complexity" evidence="1">
    <location>
        <begin position="575"/>
        <end position="587"/>
    </location>
</feature>
<protein>
    <submittedName>
        <fullName evidence="2">Protein TAR1</fullName>
    </submittedName>
</protein>
<feature type="compositionally biased region" description="Basic and acidic residues" evidence="1">
    <location>
        <begin position="713"/>
        <end position="723"/>
    </location>
</feature>
<comment type="caution">
    <text evidence="2">The sequence shown here is derived from an EMBL/GenBank/DDBJ whole genome shotgun (WGS) entry which is preliminary data.</text>
</comment>
<feature type="region of interest" description="Disordered" evidence="1">
    <location>
        <begin position="416"/>
        <end position="460"/>
    </location>
</feature>
<feature type="compositionally biased region" description="Basic and acidic residues" evidence="1">
    <location>
        <begin position="549"/>
        <end position="558"/>
    </location>
</feature>
<gene>
    <name evidence="2" type="ORF">O6P43_035361</name>
</gene>
<feature type="compositionally biased region" description="Basic residues" evidence="1">
    <location>
        <begin position="753"/>
        <end position="781"/>
    </location>
</feature>
<dbReference type="AlphaFoldDB" id="A0AAD7KKS5"/>
<evidence type="ECO:0000313" key="3">
    <source>
        <dbReference type="Proteomes" id="UP001163823"/>
    </source>
</evidence>
<dbReference type="EMBL" id="JARAOO010000240">
    <property type="protein sequence ID" value="KAJ7941589.1"/>
    <property type="molecule type" value="Genomic_DNA"/>
</dbReference>
<feature type="region of interest" description="Disordered" evidence="1">
    <location>
        <begin position="686"/>
        <end position="791"/>
    </location>
</feature>
<feature type="region of interest" description="Disordered" evidence="1">
    <location>
        <begin position="539"/>
        <end position="646"/>
    </location>
</feature>
<feature type="compositionally biased region" description="Basic and acidic residues" evidence="1">
    <location>
        <begin position="782"/>
        <end position="791"/>
    </location>
</feature>
<reference evidence="2" key="1">
    <citation type="journal article" date="2023" name="Science">
        <title>Elucidation of the pathway for biosynthesis of saponin adjuvants from the soapbark tree.</title>
        <authorList>
            <person name="Reed J."/>
            <person name="Orme A."/>
            <person name="El-Demerdash A."/>
            <person name="Owen C."/>
            <person name="Martin L.B.B."/>
            <person name="Misra R.C."/>
            <person name="Kikuchi S."/>
            <person name="Rejzek M."/>
            <person name="Martin A.C."/>
            <person name="Harkess A."/>
            <person name="Leebens-Mack J."/>
            <person name="Louveau T."/>
            <person name="Stephenson M.J."/>
            <person name="Osbourn A."/>
        </authorList>
    </citation>
    <scope>NUCLEOTIDE SEQUENCE</scope>
    <source>
        <strain evidence="2">S10</strain>
    </source>
</reference>
<dbReference type="KEGG" id="qsa:O6P43_035361"/>
<keyword evidence="3" id="KW-1185">Reference proteome</keyword>
<name>A0AAD7KKS5_QUISA</name>
<proteinExistence type="predicted"/>